<dbReference type="SUPFAM" id="SSF48317">
    <property type="entry name" value="Acid phosphatase/Vanadium-dependent haloperoxidase"/>
    <property type="match status" value="1"/>
</dbReference>
<name>A0A1V9YT88_9STRA</name>
<evidence type="ECO:0000256" key="3">
    <source>
        <dbReference type="ARBA" id="ARBA00022801"/>
    </source>
</evidence>
<dbReference type="Proteomes" id="UP000243217">
    <property type="component" value="Unassembled WGS sequence"/>
</dbReference>
<keyword evidence="2 8" id="KW-0812">Transmembrane</keyword>
<keyword evidence="6 8" id="KW-0472">Membrane</keyword>
<evidence type="ECO:0000256" key="1">
    <source>
        <dbReference type="ARBA" id="ARBA00004141"/>
    </source>
</evidence>
<dbReference type="GO" id="GO:0016020">
    <property type="term" value="C:membrane"/>
    <property type="evidence" value="ECO:0007669"/>
    <property type="project" value="UniProtKB-SubCell"/>
</dbReference>
<dbReference type="OrthoDB" id="64371at2759"/>
<evidence type="ECO:0000313" key="11">
    <source>
        <dbReference type="Proteomes" id="UP000243217"/>
    </source>
</evidence>
<dbReference type="GO" id="GO:0016787">
    <property type="term" value="F:hydrolase activity"/>
    <property type="evidence" value="ECO:0007669"/>
    <property type="project" value="UniProtKB-KW"/>
</dbReference>
<keyword evidence="11" id="KW-1185">Reference proteome</keyword>
<reference evidence="10 11" key="1">
    <citation type="journal article" date="2014" name="Genome Biol. Evol.">
        <title>The secreted proteins of Achlya hypogyna and Thraustotheca clavata identify the ancestral oomycete secretome and reveal gene acquisitions by horizontal gene transfer.</title>
        <authorList>
            <person name="Misner I."/>
            <person name="Blouin N."/>
            <person name="Leonard G."/>
            <person name="Richards T.A."/>
            <person name="Lane C.E."/>
        </authorList>
    </citation>
    <scope>NUCLEOTIDE SEQUENCE [LARGE SCALE GENOMIC DNA]</scope>
    <source>
        <strain evidence="10 11">ATCC 34112</strain>
    </source>
</reference>
<evidence type="ECO:0000256" key="6">
    <source>
        <dbReference type="ARBA" id="ARBA00023136"/>
    </source>
</evidence>
<protein>
    <recommendedName>
        <fullName evidence="9">ODAD1 central coiled coil region domain-containing protein</fullName>
    </recommendedName>
</protein>
<dbReference type="EMBL" id="JNBS01002976">
    <property type="protein sequence ID" value="OQR88851.1"/>
    <property type="molecule type" value="Genomic_DNA"/>
</dbReference>
<feature type="transmembrane region" description="Helical" evidence="8">
    <location>
        <begin position="413"/>
        <end position="437"/>
    </location>
</feature>
<keyword evidence="5 7" id="KW-0175">Coiled coil</keyword>
<sequence>ELKHRAAESMTNSLEDNLVASPKKYFSPGTDNTLIEEKLNKSKLTRSRWKSIQERVTSELSIQKYNQNREFIEKIHEVAGTKSVVEVIEAFTTQEMEHFAKVQYVNRLAEDIELHRAQCAKLREEIAKMKMRNDAVDVQKLQRNKLLKNRKMKADEQEARLVEKTMEIQQAMATLKPALIGLHIRIGCKENQEEKGLNSIIGEIEQKMVEIIQTFHAKSMGKDLSEADIPILPSSQHRSRGTSVLSVARSLMASGLPPEPLILGKTNQPYRYNGVKPPTLTLSEMHRKEAVEEEYPLTYDELKNKTSNMGSFQASDEEPMTPSVVEMVLEEEELPPVTTAPPELHVAEAVVSAVAATVAVENVKQAIDSHQTAKTIAAAADMIKDTLVSEVVPLNNKKMFTLTSVMYEADDPFGSLAALVTLSPVFIMVMYATLIVFQRDLHIIFMLIGQMTNEIVNQILKRTIDQKRPDGAEMEDAGMPSAHAQFMAFFATYVVLYTSNRMSKRREYEQMLAMCGVVLLAFLCCVSR</sequence>
<feature type="domain" description="ODAD1 central coiled coil region" evidence="9">
    <location>
        <begin position="43"/>
        <end position="195"/>
    </location>
</feature>
<dbReference type="InterPro" id="IPR039667">
    <property type="entry name" value="Dolichyldiphosphatase_PAP2"/>
</dbReference>
<comment type="subcellular location">
    <subcellularLocation>
        <location evidence="1">Membrane</location>
        <topology evidence="1">Multi-pass membrane protein</topology>
    </subcellularLocation>
</comment>
<gene>
    <name evidence="10" type="ORF">THRCLA_10061</name>
</gene>
<feature type="non-terminal residue" evidence="10">
    <location>
        <position position="1"/>
    </location>
</feature>
<accession>A0A1V9YT88</accession>
<dbReference type="CDD" id="cd03382">
    <property type="entry name" value="PAP2_dolichyldiphosphatase"/>
    <property type="match status" value="1"/>
</dbReference>
<dbReference type="Gene3D" id="1.20.144.10">
    <property type="entry name" value="Phosphatidic acid phosphatase type 2/haloperoxidase"/>
    <property type="match status" value="1"/>
</dbReference>
<dbReference type="AlphaFoldDB" id="A0A1V9YT88"/>
<feature type="coiled-coil region" evidence="7">
    <location>
        <begin position="105"/>
        <end position="174"/>
    </location>
</feature>
<keyword evidence="4 8" id="KW-1133">Transmembrane helix</keyword>
<evidence type="ECO:0000256" key="7">
    <source>
        <dbReference type="SAM" id="Coils"/>
    </source>
</evidence>
<dbReference type="UniPathway" id="UPA00378"/>
<evidence type="ECO:0000256" key="5">
    <source>
        <dbReference type="ARBA" id="ARBA00023054"/>
    </source>
</evidence>
<dbReference type="InterPro" id="IPR036938">
    <property type="entry name" value="PAP2/HPO_sf"/>
</dbReference>
<dbReference type="InterPro" id="IPR049258">
    <property type="entry name" value="ODAD1_CC"/>
</dbReference>
<evidence type="ECO:0000259" key="9">
    <source>
        <dbReference type="Pfam" id="PF21773"/>
    </source>
</evidence>
<evidence type="ECO:0000256" key="4">
    <source>
        <dbReference type="ARBA" id="ARBA00022989"/>
    </source>
</evidence>
<evidence type="ECO:0000256" key="2">
    <source>
        <dbReference type="ARBA" id="ARBA00022692"/>
    </source>
</evidence>
<dbReference type="Pfam" id="PF21773">
    <property type="entry name" value="ODAD1_CC"/>
    <property type="match status" value="1"/>
</dbReference>
<proteinExistence type="predicted"/>
<keyword evidence="3" id="KW-0378">Hydrolase</keyword>
<evidence type="ECO:0000256" key="8">
    <source>
        <dbReference type="SAM" id="Phobius"/>
    </source>
</evidence>
<comment type="caution">
    <text evidence="10">The sequence shown here is derived from an EMBL/GenBank/DDBJ whole genome shotgun (WGS) entry which is preliminary data.</text>
</comment>
<dbReference type="STRING" id="74557.A0A1V9YT88"/>
<evidence type="ECO:0000313" key="10">
    <source>
        <dbReference type="EMBL" id="OQR88851.1"/>
    </source>
</evidence>
<dbReference type="InterPro" id="IPR051876">
    <property type="entry name" value="ODA-DC/CCD"/>
</dbReference>
<dbReference type="PANTHER" id="PTHR21694">
    <property type="entry name" value="COILED-COIL DOMAIN-CONTAINING PROTEIN 63"/>
    <property type="match status" value="1"/>
</dbReference>
<organism evidence="10 11">
    <name type="scientific">Thraustotheca clavata</name>
    <dbReference type="NCBI Taxonomy" id="74557"/>
    <lineage>
        <taxon>Eukaryota</taxon>
        <taxon>Sar</taxon>
        <taxon>Stramenopiles</taxon>
        <taxon>Oomycota</taxon>
        <taxon>Saprolegniomycetes</taxon>
        <taxon>Saprolegniales</taxon>
        <taxon>Achlyaceae</taxon>
        <taxon>Thraustotheca</taxon>
    </lineage>
</organism>
<dbReference type="PANTHER" id="PTHR21694:SF18">
    <property type="entry name" value="COILED-COIL DOMAIN-CONTAINING PROTEIN 63"/>
    <property type="match status" value="1"/>
</dbReference>